<gene>
    <name evidence="1" type="ORF">S01H1_20368</name>
</gene>
<name>X0U0I6_9ZZZZ</name>
<feature type="non-terminal residue" evidence="1">
    <location>
        <position position="52"/>
    </location>
</feature>
<evidence type="ECO:0000313" key="1">
    <source>
        <dbReference type="EMBL" id="GAF99333.1"/>
    </source>
</evidence>
<comment type="caution">
    <text evidence="1">The sequence shown here is derived from an EMBL/GenBank/DDBJ whole genome shotgun (WGS) entry which is preliminary data.</text>
</comment>
<dbReference type="AlphaFoldDB" id="X0U0I6"/>
<dbReference type="EMBL" id="BARS01011136">
    <property type="protein sequence ID" value="GAF99333.1"/>
    <property type="molecule type" value="Genomic_DNA"/>
</dbReference>
<proteinExistence type="predicted"/>
<organism evidence="1">
    <name type="scientific">marine sediment metagenome</name>
    <dbReference type="NCBI Taxonomy" id="412755"/>
    <lineage>
        <taxon>unclassified sequences</taxon>
        <taxon>metagenomes</taxon>
        <taxon>ecological metagenomes</taxon>
    </lineage>
</organism>
<reference evidence="1" key="1">
    <citation type="journal article" date="2014" name="Front. Microbiol.">
        <title>High frequency of phylogenetically diverse reductive dehalogenase-homologous genes in deep subseafloor sedimentary metagenomes.</title>
        <authorList>
            <person name="Kawai M."/>
            <person name="Futagami T."/>
            <person name="Toyoda A."/>
            <person name="Takaki Y."/>
            <person name="Nishi S."/>
            <person name="Hori S."/>
            <person name="Arai W."/>
            <person name="Tsubouchi T."/>
            <person name="Morono Y."/>
            <person name="Uchiyama I."/>
            <person name="Ito T."/>
            <person name="Fujiyama A."/>
            <person name="Inagaki F."/>
            <person name="Takami H."/>
        </authorList>
    </citation>
    <scope>NUCLEOTIDE SEQUENCE</scope>
    <source>
        <strain evidence="1">Expedition CK06-06</strain>
    </source>
</reference>
<accession>X0U0I6</accession>
<protein>
    <submittedName>
        <fullName evidence="1">Uncharacterized protein</fullName>
    </submittedName>
</protein>
<sequence>MEQNQVRSEDRAYFTMMPNIIDDMGLDPYAFRLYVHLRRVAGENGACWQSTD</sequence>